<dbReference type="PROSITE" id="PS00676">
    <property type="entry name" value="SIGMA54_INTERACT_2"/>
    <property type="match status" value="1"/>
</dbReference>
<organism evidence="9 10">
    <name type="scientific">Chitinophaga tropicalis</name>
    <dbReference type="NCBI Taxonomy" id="2683588"/>
    <lineage>
        <taxon>Bacteria</taxon>
        <taxon>Pseudomonadati</taxon>
        <taxon>Bacteroidota</taxon>
        <taxon>Chitinophagia</taxon>
        <taxon>Chitinophagales</taxon>
        <taxon>Chitinophagaceae</taxon>
        <taxon>Chitinophaga</taxon>
    </lineage>
</organism>
<keyword evidence="2" id="KW-0067">ATP-binding</keyword>
<keyword evidence="5" id="KW-0804">Transcription</keyword>
<evidence type="ECO:0000313" key="10">
    <source>
        <dbReference type="Proteomes" id="UP000461730"/>
    </source>
</evidence>
<protein>
    <submittedName>
        <fullName evidence="9">Response regulator</fullName>
    </submittedName>
</protein>
<dbReference type="AlphaFoldDB" id="A0A7K1U0H3"/>
<name>A0A7K1U0H3_9BACT</name>
<dbReference type="PROSITE" id="PS00688">
    <property type="entry name" value="SIGMA54_INTERACT_3"/>
    <property type="match status" value="1"/>
</dbReference>
<keyword evidence="10" id="KW-1185">Reference proteome</keyword>
<dbReference type="Pfam" id="PF00072">
    <property type="entry name" value="Response_reg"/>
    <property type="match status" value="1"/>
</dbReference>
<dbReference type="SUPFAM" id="SSF52540">
    <property type="entry name" value="P-loop containing nucleoside triphosphate hydrolases"/>
    <property type="match status" value="1"/>
</dbReference>
<dbReference type="InterPro" id="IPR058031">
    <property type="entry name" value="AAA_lid_NorR"/>
</dbReference>
<dbReference type="SMART" id="SM00448">
    <property type="entry name" value="REC"/>
    <property type="match status" value="1"/>
</dbReference>
<evidence type="ECO:0000256" key="3">
    <source>
        <dbReference type="ARBA" id="ARBA00023015"/>
    </source>
</evidence>
<proteinExistence type="predicted"/>
<dbReference type="Gene3D" id="3.40.50.300">
    <property type="entry name" value="P-loop containing nucleotide triphosphate hydrolases"/>
    <property type="match status" value="1"/>
</dbReference>
<dbReference type="InterPro" id="IPR025662">
    <property type="entry name" value="Sigma_54_int_dom_ATP-bd_1"/>
</dbReference>
<evidence type="ECO:0000256" key="4">
    <source>
        <dbReference type="ARBA" id="ARBA00023125"/>
    </source>
</evidence>
<dbReference type="PANTHER" id="PTHR32071:SF117">
    <property type="entry name" value="PTS-DEPENDENT DIHYDROXYACETONE KINASE OPERON REGULATORY PROTEIN-RELATED"/>
    <property type="match status" value="1"/>
</dbReference>
<keyword evidence="4" id="KW-0238">DNA-binding</keyword>
<dbReference type="Pfam" id="PF25601">
    <property type="entry name" value="AAA_lid_14"/>
    <property type="match status" value="1"/>
</dbReference>
<keyword evidence="6" id="KW-0597">Phosphoprotein</keyword>
<evidence type="ECO:0000256" key="2">
    <source>
        <dbReference type="ARBA" id="ARBA00022840"/>
    </source>
</evidence>
<dbReference type="PROSITE" id="PS00675">
    <property type="entry name" value="SIGMA54_INTERACT_1"/>
    <property type="match status" value="1"/>
</dbReference>
<sequence>MNRKILIVEDEFIEANNLERILEKAGYAVTGIARSVVAARQEMEKEQPDFVLIDIFLNGPQTGIDLAWELKKRNIPFLYLSANSNQDTLEAAKKTGPYGFLVKPYREKDVLVMLEIAVYQHTNGREALLKKQRMQSKPQMEGDFHGIFGNSHALKQVIEQLEIVAPTDTSVLILGESGTGKERVAEVIHQLSNRNRGSLVKVDCTTLPPTLIESILFGHEKGAFTGATERRTGKFEQANGGTLFLDEIGEMPVDMQSKLLRAIQQKEIERLGGASAIKVDVRVIAATNRNLELEVSEKRFRMDLYYRLNVFPLPMPPLRQREGDINLLAIHFAETFCRRLGKPVKTISAAAMQSLISYSWPGNIRELEHVIERTVLLSREDIITEFPLPGQATSTASTSSSTLKTMAENEREHITSVLKNCNGKVSGPGGAAEILGLPVSTLNARMKKLGIRNGKFFH</sequence>
<dbReference type="GO" id="GO:0000160">
    <property type="term" value="P:phosphorelay signal transduction system"/>
    <property type="evidence" value="ECO:0007669"/>
    <property type="project" value="InterPro"/>
</dbReference>
<dbReference type="PROSITE" id="PS50110">
    <property type="entry name" value="RESPONSE_REGULATORY"/>
    <property type="match status" value="1"/>
</dbReference>
<feature type="domain" description="Sigma-54 factor interaction" evidence="7">
    <location>
        <begin position="147"/>
        <end position="376"/>
    </location>
</feature>
<dbReference type="InterPro" id="IPR001789">
    <property type="entry name" value="Sig_transdc_resp-reg_receiver"/>
</dbReference>
<dbReference type="InterPro" id="IPR009057">
    <property type="entry name" value="Homeodomain-like_sf"/>
</dbReference>
<dbReference type="GO" id="GO:0006355">
    <property type="term" value="P:regulation of DNA-templated transcription"/>
    <property type="evidence" value="ECO:0007669"/>
    <property type="project" value="InterPro"/>
</dbReference>
<dbReference type="PROSITE" id="PS50045">
    <property type="entry name" value="SIGMA54_INTERACT_4"/>
    <property type="match status" value="1"/>
</dbReference>
<dbReference type="InterPro" id="IPR027417">
    <property type="entry name" value="P-loop_NTPase"/>
</dbReference>
<dbReference type="GO" id="GO:0005524">
    <property type="term" value="F:ATP binding"/>
    <property type="evidence" value="ECO:0007669"/>
    <property type="project" value="UniProtKB-KW"/>
</dbReference>
<evidence type="ECO:0000259" key="7">
    <source>
        <dbReference type="PROSITE" id="PS50045"/>
    </source>
</evidence>
<feature type="modified residue" description="4-aspartylphosphate" evidence="6">
    <location>
        <position position="54"/>
    </location>
</feature>
<dbReference type="EMBL" id="WRXN01000002">
    <property type="protein sequence ID" value="MVT07868.1"/>
    <property type="molecule type" value="Genomic_DNA"/>
</dbReference>
<dbReference type="RefSeq" id="WP_157305291.1">
    <property type="nucleotide sequence ID" value="NZ_WRXN01000002.1"/>
</dbReference>
<dbReference type="InterPro" id="IPR002078">
    <property type="entry name" value="Sigma_54_int"/>
</dbReference>
<dbReference type="InterPro" id="IPR025944">
    <property type="entry name" value="Sigma_54_int_dom_CS"/>
</dbReference>
<dbReference type="GO" id="GO:0003677">
    <property type="term" value="F:DNA binding"/>
    <property type="evidence" value="ECO:0007669"/>
    <property type="project" value="UniProtKB-KW"/>
</dbReference>
<evidence type="ECO:0000313" key="9">
    <source>
        <dbReference type="EMBL" id="MVT07868.1"/>
    </source>
</evidence>
<gene>
    <name evidence="9" type="ORF">GO493_06315</name>
</gene>
<dbReference type="FunFam" id="3.40.50.300:FF:000006">
    <property type="entry name" value="DNA-binding transcriptional regulator NtrC"/>
    <property type="match status" value="1"/>
</dbReference>
<dbReference type="CDD" id="cd17534">
    <property type="entry name" value="REC_DC-like"/>
    <property type="match status" value="1"/>
</dbReference>
<evidence type="ECO:0000256" key="6">
    <source>
        <dbReference type="PROSITE-ProRule" id="PRU00169"/>
    </source>
</evidence>
<dbReference type="InterPro" id="IPR003593">
    <property type="entry name" value="AAA+_ATPase"/>
</dbReference>
<feature type="domain" description="Response regulatory" evidence="8">
    <location>
        <begin position="4"/>
        <end position="118"/>
    </location>
</feature>
<evidence type="ECO:0000256" key="1">
    <source>
        <dbReference type="ARBA" id="ARBA00022741"/>
    </source>
</evidence>
<evidence type="ECO:0000259" key="8">
    <source>
        <dbReference type="PROSITE" id="PS50110"/>
    </source>
</evidence>
<dbReference type="Pfam" id="PF00158">
    <property type="entry name" value="Sigma54_activat"/>
    <property type="match status" value="1"/>
</dbReference>
<evidence type="ECO:0000256" key="5">
    <source>
        <dbReference type="ARBA" id="ARBA00023163"/>
    </source>
</evidence>
<reference evidence="9 10" key="1">
    <citation type="submission" date="2019-12" db="EMBL/GenBank/DDBJ databases">
        <title>Chitinophaga sp. strain ysch24 (GDMCC 1.1355), whole genome shotgun sequence.</title>
        <authorList>
            <person name="Zhang X."/>
        </authorList>
    </citation>
    <scope>NUCLEOTIDE SEQUENCE [LARGE SCALE GENOMIC DNA]</scope>
    <source>
        <strain evidence="10">ysch24</strain>
    </source>
</reference>
<dbReference type="Gene3D" id="1.10.10.60">
    <property type="entry name" value="Homeodomain-like"/>
    <property type="match status" value="1"/>
</dbReference>
<dbReference type="Proteomes" id="UP000461730">
    <property type="component" value="Unassembled WGS sequence"/>
</dbReference>
<keyword evidence="1" id="KW-0547">Nucleotide-binding</keyword>
<dbReference type="InterPro" id="IPR025943">
    <property type="entry name" value="Sigma_54_int_dom_ATP-bd_2"/>
</dbReference>
<dbReference type="InterPro" id="IPR011006">
    <property type="entry name" value="CheY-like_superfamily"/>
</dbReference>
<dbReference type="SUPFAM" id="SSF52172">
    <property type="entry name" value="CheY-like"/>
    <property type="match status" value="1"/>
</dbReference>
<keyword evidence="3" id="KW-0805">Transcription regulation</keyword>
<dbReference type="Gene3D" id="3.40.50.2300">
    <property type="match status" value="1"/>
</dbReference>
<dbReference type="PANTHER" id="PTHR32071">
    <property type="entry name" value="TRANSCRIPTIONAL REGULATORY PROTEIN"/>
    <property type="match status" value="1"/>
</dbReference>
<dbReference type="SUPFAM" id="SSF46689">
    <property type="entry name" value="Homeodomain-like"/>
    <property type="match status" value="1"/>
</dbReference>
<dbReference type="CDD" id="cd00009">
    <property type="entry name" value="AAA"/>
    <property type="match status" value="1"/>
</dbReference>
<dbReference type="SMART" id="SM00382">
    <property type="entry name" value="AAA"/>
    <property type="match status" value="1"/>
</dbReference>
<dbReference type="Gene3D" id="1.10.8.60">
    <property type="match status" value="1"/>
</dbReference>
<accession>A0A7K1U0H3</accession>
<comment type="caution">
    <text evidence="9">The sequence shown here is derived from an EMBL/GenBank/DDBJ whole genome shotgun (WGS) entry which is preliminary data.</text>
</comment>